<evidence type="ECO:0000256" key="3">
    <source>
        <dbReference type="SAM" id="SignalP"/>
    </source>
</evidence>
<protein>
    <submittedName>
        <fullName evidence="5">CubicO group peptidase (Beta-lactamase class C family)</fullName>
    </submittedName>
</protein>
<dbReference type="InterPro" id="IPR012338">
    <property type="entry name" value="Beta-lactam/transpept-like"/>
</dbReference>
<evidence type="ECO:0000313" key="6">
    <source>
        <dbReference type="Proteomes" id="UP000295620"/>
    </source>
</evidence>
<comment type="caution">
    <text evidence="5">The sequence shown here is derived from an EMBL/GenBank/DDBJ whole genome shotgun (WGS) entry which is preliminary data.</text>
</comment>
<dbReference type="PANTHER" id="PTHR46825:SF11">
    <property type="entry name" value="PENICILLIN-BINDING PROTEIN 4"/>
    <property type="match status" value="1"/>
</dbReference>
<dbReference type="Gene3D" id="3.40.710.10">
    <property type="entry name" value="DD-peptidase/beta-lactamase superfamily"/>
    <property type="match status" value="1"/>
</dbReference>
<dbReference type="RefSeq" id="WP_133578421.1">
    <property type="nucleotide sequence ID" value="NZ_SNYC01000011.1"/>
</dbReference>
<keyword evidence="2" id="KW-0472">Membrane</keyword>
<proteinExistence type="predicted"/>
<dbReference type="Pfam" id="PF00144">
    <property type="entry name" value="Beta-lactamase"/>
    <property type="match status" value="1"/>
</dbReference>
<dbReference type="PANTHER" id="PTHR46825">
    <property type="entry name" value="D-ALANYL-D-ALANINE-CARBOXYPEPTIDASE/ENDOPEPTIDASE AMPH"/>
    <property type="match status" value="1"/>
</dbReference>
<gene>
    <name evidence="5" type="ORF">ATK78_4638</name>
</gene>
<feature type="domain" description="Beta-lactamase-related" evidence="4">
    <location>
        <begin position="30"/>
        <end position="356"/>
    </location>
</feature>
<comment type="subcellular location">
    <subcellularLocation>
        <location evidence="1">Membrane</location>
    </subcellularLocation>
</comment>
<evidence type="ECO:0000256" key="2">
    <source>
        <dbReference type="ARBA" id="ARBA00023136"/>
    </source>
</evidence>
<dbReference type="InterPro" id="IPR050491">
    <property type="entry name" value="AmpC-like"/>
</dbReference>
<keyword evidence="6" id="KW-1185">Reference proteome</keyword>
<evidence type="ECO:0000256" key="1">
    <source>
        <dbReference type="ARBA" id="ARBA00004370"/>
    </source>
</evidence>
<feature type="chain" id="PRO_5020503969" evidence="3">
    <location>
        <begin position="23"/>
        <end position="478"/>
    </location>
</feature>
<feature type="signal peptide" evidence="3">
    <location>
        <begin position="1"/>
        <end position="22"/>
    </location>
</feature>
<evidence type="ECO:0000313" key="5">
    <source>
        <dbReference type="EMBL" id="TDQ06175.1"/>
    </source>
</evidence>
<sequence length="478" mass="54198">MKRYFYILNVLIIILSGCSAKGQSVTDKLDSLFNQLNKDSLISGSVLIAEFGKPVYERSFGYANLEKKQVNGAQTKFELASVSKQFTAMAIMQLEERGKLKYSDKIQMYFPKLPYADITVKDLLQHTSGLPDFLGWSSDMVNIKKMNTNQDILLALEKHVKKLAFKPKDQFSYSNTNYVLLALIVEKVSGTPFNVYLDQHIFIPLSMKNTKVYAPRGKVKIPDFALGYVYDAVKQTFVVSDSLYANQYVYYFDGVAGPYGISSTVGDLLKWDNALYTEKIIKKVNQDRGYIPARLNDGKPAALSGLPYGFGWLIMPPNKKTGQVYMHSGGYPGYQTIISRYPEKHKTIILLTNKWNVVSIYLLNKAIENILFNEPFVIPTRLPYKKSVQLTAAQIKAVEGTYFIKMAPQVKFQITSELDKVYAQLSGQPKVEIYAENNTEFFYTVVEARLKFTLDNLGMAKSLVLFQNGQEMEAQKEQ</sequence>
<name>A0A4V3D0L3_9SPHI</name>
<dbReference type="Proteomes" id="UP000295620">
    <property type="component" value="Unassembled WGS sequence"/>
</dbReference>
<dbReference type="SUPFAM" id="SSF56601">
    <property type="entry name" value="beta-lactamase/transpeptidase-like"/>
    <property type="match status" value="1"/>
</dbReference>
<organism evidence="5 6">
    <name type="scientific">Pedobacter metabolipauper</name>
    <dbReference type="NCBI Taxonomy" id="425513"/>
    <lineage>
        <taxon>Bacteria</taxon>
        <taxon>Pseudomonadati</taxon>
        <taxon>Bacteroidota</taxon>
        <taxon>Sphingobacteriia</taxon>
        <taxon>Sphingobacteriales</taxon>
        <taxon>Sphingobacteriaceae</taxon>
        <taxon>Pedobacter</taxon>
    </lineage>
</organism>
<dbReference type="AlphaFoldDB" id="A0A4V3D0L3"/>
<accession>A0A4V3D0L3</accession>
<dbReference type="GO" id="GO:0016020">
    <property type="term" value="C:membrane"/>
    <property type="evidence" value="ECO:0007669"/>
    <property type="project" value="UniProtKB-SubCell"/>
</dbReference>
<evidence type="ECO:0000259" key="4">
    <source>
        <dbReference type="Pfam" id="PF00144"/>
    </source>
</evidence>
<dbReference type="OrthoDB" id="9798166at2"/>
<dbReference type="InterPro" id="IPR001466">
    <property type="entry name" value="Beta-lactam-related"/>
</dbReference>
<dbReference type="EMBL" id="SNYC01000011">
    <property type="protein sequence ID" value="TDQ06175.1"/>
    <property type="molecule type" value="Genomic_DNA"/>
</dbReference>
<keyword evidence="3" id="KW-0732">Signal</keyword>
<reference evidence="5 6" key="1">
    <citation type="submission" date="2019-03" db="EMBL/GenBank/DDBJ databases">
        <title>Genomic Encyclopedia of Archaeal and Bacterial Type Strains, Phase II (KMG-II): from individual species to whole genera.</title>
        <authorList>
            <person name="Goeker M."/>
        </authorList>
    </citation>
    <scope>NUCLEOTIDE SEQUENCE [LARGE SCALE GENOMIC DNA]</scope>
    <source>
        <strain evidence="5 6">DSM 19035</strain>
    </source>
</reference>
<dbReference type="PROSITE" id="PS51257">
    <property type="entry name" value="PROKAR_LIPOPROTEIN"/>
    <property type="match status" value="1"/>
</dbReference>